<evidence type="ECO:0000256" key="1">
    <source>
        <dbReference type="ARBA" id="ARBA00022737"/>
    </source>
</evidence>
<dbReference type="InterPro" id="IPR036770">
    <property type="entry name" value="Ankyrin_rpt-contain_sf"/>
</dbReference>
<dbReference type="SMART" id="SM00248">
    <property type="entry name" value="ANK"/>
    <property type="match status" value="5"/>
</dbReference>
<keyword evidence="2 3" id="KW-0040">ANK repeat</keyword>
<name>A0ABD0KHH2_9CAEN</name>
<keyword evidence="1" id="KW-0677">Repeat</keyword>
<keyword evidence="6" id="KW-1185">Reference proteome</keyword>
<dbReference type="Gene3D" id="1.25.40.20">
    <property type="entry name" value="Ankyrin repeat-containing domain"/>
    <property type="match status" value="2"/>
</dbReference>
<dbReference type="PROSITE" id="PS50297">
    <property type="entry name" value="ANK_REP_REGION"/>
    <property type="match status" value="2"/>
</dbReference>
<evidence type="ECO:0000256" key="3">
    <source>
        <dbReference type="PROSITE-ProRule" id="PRU00023"/>
    </source>
</evidence>
<evidence type="ECO:0000256" key="2">
    <source>
        <dbReference type="ARBA" id="ARBA00023043"/>
    </source>
</evidence>
<feature type="repeat" description="ANK" evidence="3">
    <location>
        <begin position="407"/>
        <end position="439"/>
    </location>
</feature>
<evidence type="ECO:0000256" key="4">
    <source>
        <dbReference type="SAM" id="MobiDB-lite"/>
    </source>
</evidence>
<evidence type="ECO:0000313" key="6">
    <source>
        <dbReference type="Proteomes" id="UP001519460"/>
    </source>
</evidence>
<feature type="region of interest" description="Disordered" evidence="4">
    <location>
        <begin position="139"/>
        <end position="159"/>
    </location>
</feature>
<dbReference type="EMBL" id="JACVVK020000175">
    <property type="protein sequence ID" value="KAK7486683.1"/>
    <property type="molecule type" value="Genomic_DNA"/>
</dbReference>
<dbReference type="Pfam" id="PF13606">
    <property type="entry name" value="Ank_3"/>
    <property type="match status" value="1"/>
</dbReference>
<organism evidence="5 6">
    <name type="scientific">Batillaria attramentaria</name>
    <dbReference type="NCBI Taxonomy" id="370345"/>
    <lineage>
        <taxon>Eukaryota</taxon>
        <taxon>Metazoa</taxon>
        <taxon>Spiralia</taxon>
        <taxon>Lophotrochozoa</taxon>
        <taxon>Mollusca</taxon>
        <taxon>Gastropoda</taxon>
        <taxon>Caenogastropoda</taxon>
        <taxon>Sorbeoconcha</taxon>
        <taxon>Cerithioidea</taxon>
        <taxon>Batillariidae</taxon>
        <taxon>Batillaria</taxon>
    </lineage>
</organism>
<feature type="repeat" description="ANK" evidence="3">
    <location>
        <begin position="220"/>
        <end position="252"/>
    </location>
</feature>
<sequence length="736" mass="83003">MSVASKLCGLIKKGDLVKVQELLGPITDPTVMVEIETAFQETDPVNLAINCRDEALAIYLVEKGFCVTKLYQSVSQRCDQWCWSKHRQGRCPAQYDAADNAASKHFHRLKELIQAIQDGQRQPGEGLTEFTSQTVFVPHPPAEKKHRTDRLFPPGVKKEKPKSAAFEAQGMLERYGVNYADKVCHADLEAETFISRSNKSFSHVYVLANKGVPVNVQNNVGDTALHLAVKYDNFDTAEALIQCSADLSVRNGMGQMPVDEAEGPMKEMLERCRAYAAKFERTISGTKQPPHFGYMSCVPNMNCVPCIAQCGVVAALEEGHGKMLCHLLKLTWASLSTIVKDGKNLLQLAMTSVDTKPEIMNCCRILQEYRNTSELIHAVLSEDVPKLQRFLEDHRGYSVNLRFRDQYGKTLLSHAIDSNNYEIVQMLVTAGARVNQIRIRDRGRSQTTVPLFFKALRSDISPDITQYLHSVQDASEMLEKDVNGNTAILRAVEEGASEQIISWLLATQNGLNVMHRNKDSMNARELAMSIGRSEIVSVIDKFVLQQRKKFFLVNLPVHFYGLENLQFVDEQSGKSFMQVVMEGRDEDDRKSLAHYKDIEVQRLSVANFQDKNGYTALIRAVVFNQPEVAKCLCTSRPVLKSIPDNCNRYPLHYACALPDGQDKVFVKILLERNPELIEKKMDKDGRYPVEYRNMRDTREIQQILYDARTLDAYGMRGPPLGPWPEGALTTLPDAEE</sequence>
<gene>
    <name evidence="5" type="ORF">BaRGS_00022084</name>
</gene>
<dbReference type="SUPFAM" id="SSF48403">
    <property type="entry name" value="Ankyrin repeat"/>
    <property type="match status" value="2"/>
</dbReference>
<reference evidence="5 6" key="1">
    <citation type="journal article" date="2023" name="Sci. Data">
        <title>Genome assembly of the Korean intertidal mud-creeper Batillaria attramentaria.</title>
        <authorList>
            <person name="Patra A.K."/>
            <person name="Ho P.T."/>
            <person name="Jun S."/>
            <person name="Lee S.J."/>
            <person name="Kim Y."/>
            <person name="Won Y.J."/>
        </authorList>
    </citation>
    <scope>NUCLEOTIDE SEQUENCE [LARGE SCALE GENOMIC DNA]</scope>
    <source>
        <strain evidence="5">Wonlab-2016</strain>
    </source>
</reference>
<dbReference type="PANTHER" id="PTHR24198:SF165">
    <property type="entry name" value="ANKYRIN REPEAT-CONTAINING PROTEIN-RELATED"/>
    <property type="match status" value="1"/>
</dbReference>
<protein>
    <submittedName>
        <fullName evidence="5">Uncharacterized protein</fullName>
    </submittedName>
</protein>
<dbReference type="Pfam" id="PF00023">
    <property type="entry name" value="Ank"/>
    <property type="match status" value="1"/>
</dbReference>
<dbReference type="InterPro" id="IPR002110">
    <property type="entry name" value="Ankyrin_rpt"/>
</dbReference>
<dbReference type="Pfam" id="PF12796">
    <property type="entry name" value="Ank_2"/>
    <property type="match status" value="1"/>
</dbReference>
<dbReference type="PANTHER" id="PTHR24198">
    <property type="entry name" value="ANKYRIN REPEAT AND PROTEIN KINASE DOMAIN-CONTAINING PROTEIN"/>
    <property type="match status" value="1"/>
</dbReference>
<dbReference type="AlphaFoldDB" id="A0ABD0KHH2"/>
<dbReference type="PROSITE" id="PS50088">
    <property type="entry name" value="ANK_REPEAT"/>
    <property type="match status" value="2"/>
</dbReference>
<dbReference type="Proteomes" id="UP001519460">
    <property type="component" value="Unassembled WGS sequence"/>
</dbReference>
<comment type="caution">
    <text evidence="5">The sequence shown here is derived from an EMBL/GenBank/DDBJ whole genome shotgun (WGS) entry which is preliminary data.</text>
</comment>
<accession>A0ABD0KHH2</accession>
<proteinExistence type="predicted"/>
<evidence type="ECO:0000313" key="5">
    <source>
        <dbReference type="EMBL" id="KAK7486683.1"/>
    </source>
</evidence>